<dbReference type="GO" id="GO:0008270">
    <property type="term" value="F:zinc ion binding"/>
    <property type="evidence" value="ECO:0007669"/>
    <property type="project" value="UniProtKB-KW"/>
</dbReference>
<dbReference type="AlphaFoldDB" id="A0ABD2NZV4"/>
<dbReference type="SUPFAM" id="SSF46689">
    <property type="entry name" value="Homeodomain-like"/>
    <property type="match status" value="1"/>
</dbReference>
<feature type="compositionally biased region" description="Low complexity" evidence="6">
    <location>
        <begin position="381"/>
        <end position="390"/>
    </location>
</feature>
<comment type="caution">
    <text evidence="9">The sequence shown here is derived from an EMBL/GenBank/DDBJ whole genome shotgun (WGS) entry which is preliminary data.</text>
</comment>
<dbReference type="InterPro" id="IPR017930">
    <property type="entry name" value="Myb_dom"/>
</dbReference>
<dbReference type="SMART" id="SM00717">
    <property type="entry name" value="SANT"/>
    <property type="match status" value="1"/>
</dbReference>
<dbReference type="PANTHER" id="PTHR22705">
    <property type="entry name" value="ZINC FINGER, ZZ DOMAIN CONTAINING 3"/>
    <property type="match status" value="1"/>
</dbReference>
<dbReference type="PROSITE" id="PS50135">
    <property type="entry name" value="ZF_ZZ_2"/>
    <property type="match status" value="1"/>
</dbReference>
<protein>
    <recommendedName>
        <fullName evidence="11">ZZ-type zinc finger-containing protein 3</fullName>
    </recommendedName>
</protein>
<evidence type="ECO:0000313" key="10">
    <source>
        <dbReference type="Proteomes" id="UP001516400"/>
    </source>
</evidence>
<dbReference type="Gene3D" id="1.10.10.60">
    <property type="entry name" value="Homeodomain-like"/>
    <property type="match status" value="1"/>
</dbReference>
<organism evidence="9 10">
    <name type="scientific">Cryptolaemus montrouzieri</name>
    <dbReference type="NCBI Taxonomy" id="559131"/>
    <lineage>
        <taxon>Eukaryota</taxon>
        <taxon>Metazoa</taxon>
        <taxon>Ecdysozoa</taxon>
        <taxon>Arthropoda</taxon>
        <taxon>Hexapoda</taxon>
        <taxon>Insecta</taxon>
        <taxon>Pterygota</taxon>
        <taxon>Neoptera</taxon>
        <taxon>Endopterygota</taxon>
        <taxon>Coleoptera</taxon>
        <taxon>Polyphaga</taxon>
        <taxon>Cucujiformia</taxon>
        <taxon>Coccinelloidea</taxon>
        <taxon>Coccinellidae</taxon>
        <taxon>Scymninae</taxon>
        <taxon>Scymnini</taxon>
        <taxon>Cryptolaemus</taxon>
    </lineage>
</organism>
<feature type="compositionally biased region" description="Polar residues" evidence="6">
    <location>
        <begin position="364"/>
        <end position="380"/>
    </location>
</feature>
<dbReference type="SMART" id="SM00291">
    <property type="entry name" value="ZnF_ZZ"/>
    <property type="match status" value="1"/>
</dbReference>
<dbReference type="InterPro" id="IPR001005">
    <property type="entry name" value="SANT/Myb"/>
</dbReference>
<feature type="domain" description="ZZ-type" evidence="7">
    <location>
        <begin position="304"/>
        <end position="363"/>
    </location>
</feature>
<dbReference type="Gene3D" id="3.30.60.90">
    <property type="match status" value="1"/>
</dbReference>
<dbReference type="Pfam" id="PF00249">
    <property type="entry name" value="Myb_DNA-binding"/>
    <property type="match status" value="1"/>
</dbReference>
<dbReference type="Pfam" id="PF00569">
    <property type="entry name" value="ZZ"/>
    <property type="match status" value="1"/>
</dbReference>
<dbReference type="EMBL" id="JABFTP020000165">
    <property type="protein sequence ID" value="KAL3283901.1"/>
    <property type="molecule type" value="Genomic_DNA"/>
</dbReference>
<feature type="region of interest" description="Disordered" evidence="6">
    <location>
        <begin position="364"/>
        <end position="430"/>
    </location>
</feature>
<evidence type="ECO:0000259" key="7">
    <source>
        <dbReference type="PROSITE" id="PS50135"/>
    </source>
</evidence>
<dbReference type="PROSITE" id="PS51294">
    <property type="entry name" value="HTH_MYB"/>
    <property type="match status" value="1"/>
</dbReference>
<dbReference type="CDD" id="cd00167">
    <property type="entry name" value="SANT"/>
    <property type="match status" value="1"/>
</dbReference>
<dbReference type="InterPro" id="IPR000433">
    <property type="entry name" value="Znf_ZZ"/>
</dbReference>
<dbReference type="GO" id="GO:0070461">
    <property type="term" value="C:SAGA-type complex"/>
    <property type="evidence" value="ECO:0007669"/>
    <property type="project" value="UniProtKB-ARBA"/>
</dbReference>
<keyword evidence="4" id="KW-0862">Zinc</keyword>
<keyword evidence="2" id="KW-0479">Metal-binding</keyword>
<dbReference type="PANTHER" id="PTHR22705:SF0">
    <property type="entry name" value="ZZ-TYPE ZINC FINGER-CONTAINING PROTEIN 3"/>
    <property type="match status" value="1"/>
</dbReference>
<evidence type="ECO:0000256" key="1">
    <source>
        <dbReference type="ARBA" id="ARBA00004123"/>
    </source>
</evidence>
<feature type="compositionally biased region" description="Basic and acidic residues" evidence="6">
    <location>
        <begin position="120"/>
        <end position="131"/>
    </location>
</feature>
<gene>
    <name evidence="9" type="ORF">HHI36_018070</name>
</gene>
<evidence type="ECO:0000256" key="3">
    <source>
        <dbReference type="ARBA" id="ARBA00022771"/>
    </source>
</evidence>
<evidence type="ECO:0000313" key="9">
    <source>
        <dbReference type="EMBL" id="KAL3283901.1"/>
    </source>
</evidence>
<proteinExistence type="predicted"/>
<feature type="region of interest" description="Disordered" evidence="6">
    <location>
        <begin position="120"/>
        <end position="139"/>
    </location>
</feature>
<dbReference type="InterPro" id="IPR037830">
    <property type="entry name" value="ZZZ3"/>
</dbReference>
<feature type="compositionally biased region" description="Polar residues" evidence="6">
    <location>
        <begin position="392"/>
        <end position="412"/>
    </location>
</feature>
<evidence type="ECO:0000256" key="4">
    <source>
        <dbReference type="ARBA" id="ARBA00022833"/>
    </source>
</evidence>
<accession>A0ABD2NZV4</accession>
<keyword evidence="3 5" id="KW-0863">Zinc-finger</keyword>
<comment type="subcellular location">
    <subcellularLocation>
        <location evidence="1">Nucleus</location>
    </subcellularLocation>
</comment>
<keyword evidence="10" id="KW-1185">Reference proteome</keyword>
<evidence type="ECO:0000256" key="6">
    <source>
        <dbReference type="SAM" id="MobiDB-lite"/>
    </source>
</evidence>
<dbReference type="SUPFAM" id="SSF57850">
    <property type="entry name" value="RING/U-box"/>
    <property type="match status" value="1"/>
</dbReference>
<dbReference type="Proteomes" id="UP001516400">
    <property type="component" value="Unassembled WGS sequence"/>
</dbReference>
<feature type="domain" description="HTH myb-type" evidence="8">
    <location>
        <begin position="129"/>
        <end position="189"/>
    </location>
</feature>
<evidence type="ECO:0000256" key="5">
    <source>
        <dbReference type="PROSITE-ProRule" id="PRU00228"/>
    </source>
</evidence>
<evidence type="ECO:0008006" key="11">
    <source>
        <dbReference type="Google" id="ProtNLM"/>
    </source>
</evidence>
<dbReference type="GO" id="GO:0005634">
    <property type="term" value="C:nucleus"/>
    <property type="evidence" value="ECO:0007669"/>
    <property type="project" value="UniProtKB-SubCell"/>
</dbReference>
<evidence type="ECO:0000256" key="2">
    <source>
        <dbReference type="ARBA" id="ARBA00022723"/>
    </source>
</evidence>
<sequence>MMEDTTDNPQQKEEDLFYFESDHLALKGNKDYSELLKTLFILSAQRERAIKDFEKIQIIKKSAFENPGSFLEKLKNDELDIPPVQVVAQIPFINWYGYNTKIPEDELKAIYSGRSNEKKDFEDLGKGEGKNTHKQPWTPEEQKRLEELLVIYPPEPIELRRIKKIAAALGNRTVQQVSSRLQKYFLKLHKAGLHVPGRIPKSSNFQRKNKQHKHNMWKPTTFFPEYNVSVFMDDTESVPGPSTQDSPNFSNSNTSNYLLPAEYHQSNIEIQSVGKSDTELQLQLLKRIRAEKIKEAEMSEPYTHATFRCDYCNEEPIVGTRWHCSSCADESVDFCTDCLLSQLYSENPHPLSHTFITLPHSDDPNFNMSSDSESGSANETSNNNDISDSDVSAPSNFSLEKSTPFSSPNSMEKSSKNGLKKSPDGPTVNNFEVDKFLNELMYAEEKETNTYSTQDIGYSYLHTNLSLGD</sequence>
<evidence type="ECO:0000259" key="8">
    <source>
        <dbReference type="PROSITE" id="PS51294"/>
    </source>
</evidence>
<reference evidence="9 10" key="1">
    <citation type="journal article" date="2021" name="BMC Biol.">
        <title>Horizontally acquired antibacterial genes associated with adaptive radiation of ladybird beetles.</title>
        <authorList>
            <person name="Li H.S."/>
            <person name="Tang X.F."/>
            <person name="Huang Y.H."/>
            <person name="Xu Z.Y."/>
            <person name="Chen M.L."/>
            <person name="Du X.Y."/>
            <person name="Qiu B.Y."/>
            <person name="Chen P.T."/>
            <person name="Zhang W."/>
            <person name="Slipinski A."/>
            <person name="Escalona H.E."/>
            <person name="Waterhouse R.M."/>
            <person name="Zwick A."/>
            <person name="Pang H."/>
        </authorList>
    </citation>
    <scope>NUCLEOTIDE SEQUENCE [LARGE SCALE GENOMIC DNA]</scope>
    <source>
        <strain evidence="9">SYSU2018</strain>
    </source>
</reference>
<name>A0ABD2NZV4_9CUCU</name>
<dbReference type="InterPro" id="IPR009057">
    <property type="entry name" value="Homeodomain-like_sf"/>
</dbReference>
<dbReference type="InterPro" id="IPR043145">
    <property type="entry name" value="Znf_ZZ_sf"/>
</dbReference>